<organism evidence="1 2">
    <name type="scientific">Rhizophagus irregularis</name>
    <dbReference type="NCBI Taxonomy" id="588596"/>
    <lineage>
        <taxon>Eukaryota</taxon>
        <taxon>Fungi</taxon>
        <taxon>Fungi incertae sedis</taxon>
        <taxon>Mucoromycota</taxon>
        <taxon>Glomeromycotina</taxon>
        <taxon>Glomeromycetes</taxon>
        <taxon>Glomerales</taxon>
        <taxon>Glomeraceae</taxon>
        <taxon>Rhizophagus</taxon>
    </lineage>
</organism>
<comment type="caution">
    <text evidence="1">The sequence shown here is derived from an EMBL/GenBank/DDBJ whole genome shotgun (WGS) entry which is preliminary data.</text>
</comment>
<dbReference type="AlphaFoldDB" id="A0A916EHS6"/>
<name>A0A916EHS6_9GLOM</name>
<proteinExistence type="predicted"/>
<sequence>METQECINIYENIFRPKSITFPGCAYMDDTGFITNNKLNLERILKIADSFYKLNDIKINKQKSELLLRKNVNKKNPLDKKVNINFGQETIEIEPTPCNQSSRFLGVWINAYNNNKHIEQQIKNEIRTIIKNLSSKKELLVENNFSSLRNNTILSEYSIEGGPTVLRNILSKEVYIKNFKFFKDNNIIFLGQITTLDKKHILSIEELETRSYVKLNRKKKLQKNTKFYQKLLKK</sequence>
<dbReference type="OrthoDB" id="2435398at2759"/>
<evidence type="ECO:0008006" key="3">
    <source>
        <dbReference type="Google" id="ProtNLM"/>
    </source>
</evidence>
<evidence type="ECO:0000313" key="1">
    <source>
        <dbReference type="EMBL" id="CAB5392225.1"/>
    </source>
</evidence>
<dbReference type="Proteomes" id="UP000684084">
    <property type="component" value="Unassembled WGS sequence"/>
</dbReference>
<protein>
    <recommendedName>
        <fullName evidence="3">Reverse transcriptase domain-containing protein</fullName>
    </recommendedName>
</protein>
<dbReference type="EMBL" id="CAGKOT010000075">
    <property type="protein sequence ID" value="CAB5392225.1"/>
    <property type="molecule type" value="Genomic_DNA"/>
</dbReference>
<reference evidence="1" key="1">
    <citation type="submission" date="2020-05" db="EMBL/GenBank/DDBJ databases">
        <authorList>
            <person name="Rincon C."/>
            <person name="Sanders R I."/>
            <person name="Robbins C."/>
            <person name="Chaturvedi A."/>
        </authorList>
    </citation>
    <scope>NUCLEOTIDE SEQUENCE</scope>
    <source>
        <strain evidence="1">CHB12</strain>
    </source>
</reference>
<evidence type="ECO:0000313" key="2">
    <source>
        <dbReference type="Proteomes" id="UP000684084"/>
    </source>
</evidence>
<accession>A0A916EHS6</accession>
<gene>
    <name evidence="1" type="ORF">CHRIB12_LOCUS22322</name>
</gene>